<evidence type="ECO:0000256" key="8">
    <source>
        <dbReference type="ARBA" id="ARBA00023136"/>
    </source>
</evidence>
<keyword evidence="7 9" id="KW-1133">Transmembrane helix</keyword>
<proteinExistence type="inferred from homology"/>
<comment type="similarity">
    <text evidence="2">Belongs to the ABC transporter superfamily.</text>
</comment>
<feature type="domain" description="ABC transporter" evidence="10">
    <location>
        <begin position="7"/>
        <end position="245"/>
    </location>
</feature>
<evidence type="ECO:0000313" key="11">
    <source>
        <dbReference type="EMBL" id="RLP11997.1"/>
    </source>
</evidence>
<dbReference type="SMART" id="SM00382">
    <property type="entry name" value="AAA"/>
    <property type="match status" value="2"/>
</dbReference>
<keyword evidence="8 9" id="KW-0472">Membrane</keyword>
<dbReference type="PROSITE" id="PS50893">
    <property type="entry name" value="ABC_TRANSPORTER_2"/>
    <property type="match status" value="2"/>
</dbReference>
<gene>
    <name evidence="11" type="ORF">D7U36_03820</name>
</gene>
<dbReference type="InterPro" id="IPR027417">
    <property type="entry name" value="P-loop_NTPase"/>
</dbReference>
<feature type="transmembrane region" description="Helical" evidence="9">
    <location>
        <begin position="595"/>
        <end position="612"/>
    </location>
</feature>
<dbReference type="InterPro" id="IPR017871">
    <property type="entry name" value="ABC_transporter-like_CS"/>
</dbReference>
<evidence type="ECO:0000256" key="4">
    <source>
        <dbReference type="ARBA" id="ARBA00022692"/>
    </source>
</evidence>
<keyword evidence="4 9" id="KW-0812">Transmembrane</keyword>
<dbReference type="GO" id="GO:0043190">
    <property type="term" value="C:ATP-binding cassette (ABC) transporter complex"/>
    <property type="evidence" value="ECO:0007669"/>
    <property type="project" value="TreeGrafter"/>
</dbReference>
<dbReference type="PANTHER" id="PTHR43553:SF24">
    <property type="entry name" value="ENERGY-COUPLING FACTOR TRANSPORTER ATP-BINDING PROTEIN ECFA1"/>
    <property type="match status" value="1"/>
</dbReference>
<evidence type="ECO:0000256" key="5">
    <source>
        <dbReference type="ARBA" id="ARBA00022741"/>
    </source>
</evidence>
<dbReference type="CDD" id="cd16914">
    <property type="entry name" value="EcfT"/>
    <property type="match status" value="1"/>
</dbReference>
<keyword evidence="3" id="KW-0813">Transport</keyword>
<feature type="domain" description="ABC transporter" evidence="10">
    <location>
        <begin position="284"/>
        <end position="513"/>
    </location>
</feature>
<dbReference type="InterPro" id="IPR003439">
    <property type="entry name" value="ABC_transporter-like_ATP-bd"/>
</dbReference>
<comment type="caution">
    <text evidence="11">The sequence shown here is derived from an EMBL/GenBank/DDBJ whole genome shotgun (WGS) entry which is preliminary data.</text>
</comment>
<dbReference type="Pfam" id="PF00005">
    <property type="entry name" value="ABC_tran"/>
    <property type="match status" value="2"/>
</dbReference>
<dbReference type="InterPro" id="IPR003339">
    <property type="entry name" value="ABC/ECF_trnsptr_transmembrane"/>
</dbReference>
<evidence type="ECO:0000313" key="12">
    <source>
        <dbReference type="Proteomes" id="UP000279336"/>
    </source>
</evidence>
<comment type="subcellular location">
    <subcellularLocation>
        <location evidence="1">Membrane</location>
        <topology evidence="1">Multi-pass membrane protein</topology>
    </subcellularLocation>
</comment>
<evidence type="ECO:0000259" key="10">
    <source>
        <dbReference type="PROSITE" id="PS50893"/>
    </source>
</evidence>
<dbReference type="GO" id="GO:0005524">
    <property type="term" value="F:ATP binding"/>
    <property type="evidence" value="ECO:0007669"/>
    <property type="project" value="UniProtKB-KW"/>
</dbReference>
<evidence type="ECO:0000256" key="6">
    <source>
        <dbReference type="ARBA" id="ARBA00022840"/>
    </source>
</evidence>
<feature type="transmembrane region" description="Helical" evidence="9">
    <location>
        <begin position="721"/>
        <end position="737"/>
    </location>
</feature>
<dbReference type="OrthoDB" id="501320at2"/>
<evidence type="ECO:0000256" key="1">
    <source>
        <dbReference type="ARBA" id="ARBA00004141"/>
    </source>
</evidence>
<keyword evidence="5" id="KW-0547">Nucleotide-binding</keyword>
<dbReference type="Pfam" id="PF02361">
    <property type="entry name" value="CbiQ"/>
    <property type="match status" value="1"/>
</dbReference>
<feature type="transmembrane region" description="Helical" evidence="9">
    <location>
        <begin position="556"/>
        <end position="574"/>
    </location>
</feature>
<name>A0A8B3GHI6_9ACTN</name>
<dbReference type="CDD" id="cd03225">
    <property type="entry name" value="ABC_cobalt_CbiO_domain1"/>
    <property type="match status" value="2"/>
</dbReference>
<feature type="transmembrane region" description="Helical" evidence="9">
    <location>
        <begin position="504"/>
        <end position="525"/>
    </location>
</feature>
<dbReference type="InterPro" id="IPR050095">
    <property type="entry name" value="ECF_ABC_transporter_ATP-bd"/>
</dbReference>
<evidence type="ECO:0000256" key="3">
    <source>
        <dbReference type="ARBA" id="ARBA00022448"/>
    </source>
</evidence>
<dbReference type="Gene3D" id="3.40.50.300">
    <property type="entry name" value="P-loop containing nucleotide triphosphate hydrolases"/>
    <property type="match status" value="2"/>
</dbReference>
<dbReference type="PROSITE" id="PS00211">
    <property type="entry name" value="ABC_TRANSPORTER_1"/>
    <property type="match status" value="2"/>
</dbReference>
<dbReference type="Proteomes" id="UP000279336">
    <property type="component" value="Unassembled WGS sequence"/>
</dbReference>
<evidence type="ECO:0000256" key="9">
    <source>
        <dbReference type="SAM" id="Phobius"/>
    </source>
</evidence>
<dbReference type="SUPFAM" id="SSF52540">
    <property type="entry name" value="P-loop containing nucleoside triphosphate hydrolases"/>
    <property type="match status" value="2"/>
</dbReference>
<dbReference type="GO" id="GO:0016887">
    <property type="term" value="F:ATP hydrolysis activity"/>
    <property type="evidence" value="ECO:0007669"/>
    <property type="project" value="InterPro"/>
</dbReference>
<reference evidence="11 12" key="1">
    <citation type="submission" date="2018-10" db="EMBL/GenBank/DDBJ databases">
        <title>Propionibacterium australiense Genome Sequencing and Assembly.</title>
        <authorList>
            <person name="Bernier A.-M."/>
            <person name="Bernard K."/>
        </authorList>
    </citation>
    <scope>NUCLEOTIDE SEQUENCE [LARGE SCALE GENOMIC DNA]</scope>
    <source>
        <strain evidence="11 12">NML98A078</strain>
    </source>
</reference>
<protein>
    <submittedName>
        <fullName evidence="11">ATP-binding cassette domain-containing protein</fullName>
    </submittedName>
</protein>
<organism evidence="11 12">
    <name type="scientific">Propionibacterium australiense</name>
    <dbReference type="NCBI Taxonomy" id="119981"/>
    <lineage>
        <taxon>Bacteria</taxon>
        <taxon>Bacillati</taxon>
        <taxon>Actinomycetota</taxon>
        <taxon>Actinomycetes</taxon>
        <taxon>Propionibacteriales</taxon>
        <taxon>Propionibacteriaceae</taxon>
        <taxon>Propionibacterium</taxon>
    </lineage>
</organism>
<keyword evidence="6 11" id="KW-0067">ATP-binding</keyword>
<dbReference type="RefSeq" id="WP_121587998.1">
    <property type="nucleotide sequence ID" value="NZ_RCIW01000004.1"/>
</dbReference>
<sequence length="738" mass="78304">MSALLAIRGLGVRYPGTERWVLDAAGLDQYAGRVTAVIGPSGCGKSSLVRTACGLVPHCIPADYRGSVVLDGTEMADAEVVQIATRIGFVGQNPDAAVVARSLHDEVCFPLQNLCLPPDEIEARATEALGLVGLGDRPWDDPWVLSGGQRQRLALAVALAMKPDLLVLDEPTSTIDPEGREDFYRLLPPLIEQGMGVLVIDHDLDPILPMVDQIIALDGAGRTIAAGSPDEVYRAHRAELDAAGIWLPRALRPVPAAAPPGLGELCRHDVVRYLARADGRWQEIDRLDTASPEHPAGCELTGFGVPGRSPAVSARLGGGELVALIGENGAGKTSLLGALAGVVRASGGTATIDGTPVKAGDPRVGYVFQNPEHQFVTSSVGAELAFDGLGAAQVDRLLDQFHLTECRDQHPLTLSGGQSRRLSVATMVSAGKRLIALDEPTYGQDWANTCELMDFIHALRADGASVLMATHDLELAVEHATHIIALPLGVERDRPPAPPPQPNASLLGSLNPFAMVAAILLPAIFVVAHRDVTANLVIMILASLVMAASRTRWRRIVGSIAAVWLVAAAMTWAVSTAINPDLFTGIRSIGGPGQAGTTIGALLALVLVSGIATDPEAILRAATTRLHLPYRLASAGTAALAFLARFRIDFRLLRTARALRGVGRRWGPLGPVVRWASSIVPLLIIAVQHGERVALSMDSRAFGAFDHRTELITDPWRGRDTAIILLIWAATIAVWILL</sequence>
<dbReference type="GO" id="GO:0042626">
    <property type="term" value="F:ATPase-coupled transmembrane transporter activity"/>
    <property type="evidence" value="ECO:0007669"/>
    <property type="project" value="TreeGrafter"/>
</dbReference>
<accession>A0A8B3GHI6</accession>
<dbReference type="InterPro" id="IPR003593">
    <property type="entry name" value="AAA+_ATPase"/>
</dbReference>
<evidence type="ECO:0000256" key="2">
    <source>
        <dbReference type="ARBA" id="ARBA00005417"/>
    </source>
</evidence>
<dbReference type="PANTHER" id="PTHR43553">
    <property type="entry name" value="HEAVY METAL TRANSPORTER"/>
    <property type="match status" value="1"/>
</dbReference>
<dbReference type="AlphaFoldDB" id="A0A8B3GHI6"/>
<dbReference type="EMBL" id="RCIW01000004">
    <property type="protein sequence ID" value="RLP11997.1"/>
    <property type="molecule type" value="Genomic_DNA"/>
</dbReference>
<dbReference type="InterPro" id="IPR015856">
    <property type="entry name" value="ABC_transpr_CbiO/EcfA_su"/>
</dbReference>
<evidence type="ECO:0000256" key="7">
    <source>
        <dbReference type="ARBA" id="ARBA00022989"/>
    </source>
</evidence>